<accession>A0ABU0F8Y8</accession>
<reference evidence="1 2" key="1">
    <citation type="submission" date="2023-07" db="EMBL/GenBank/DDBJ databases">
        <title>Genomic Encyclopedia of Type Strains, Phase IV (KMG-IV): sequencing the most valuable type-strain genomes for metagenomic binning, comparative biology and taxonomic classification.</title>
        <authorList>
            <person name="Goeker M."/>
        </authorList>
    </citation>
    <scope>NUCLEOTIDE SEQUENCE [LARGE SCALE GENOMIC DNA]</scope>
    <source>
        <strain evidence="1 2">DSM 5896</strain>
    </source>
</reference>
<protein>
    <submittedName>
        <fullName evidence="1">Uncharacterized protein</fullName>
    </submittedName>
</protein>
<evidence type="ECO:0000313" key="2">
    <source>
        <dbReference type="Proteomes" id="UP001237448"/>
    </source>
</evidence>
<sequence>MLHTLVTLAFLVIPASLTLMAFRQMTQVQVQPVRVRADDASRHRRRPRPD</sequence>
<organism evidence="1 2">
    <name type="scientific">Labrys monachus</name>
    <dbReference type="NCBI Taxonomy" id="217067"/>
    <lineage>
        <taxon>Bacteria</taxon>
        <taxon>Pseudomonadati</taxon>
        <taxon>Pseudomonadota</taxon>
        <taxon>Alphaproteobacteria</taxon>
        <taxon>Hyphomicrobiales</taxon>
        <taxon>Xanthobacteraceae</taxon>
        <taxon>Labrys</taxon>
    </lineage>
</organism>
<dbReference type="EMBL" id="JAUSVK010000001">
    <property type="protein sequence ID" value="MDQ0391075.1"/>
    <property type="molecule type" value="Genomic_DNA"/>
</dbReference>
<keyword evidence="2" id="KW-1185">Reference proteome</keyword>
<dbReference type="Proteomes" id="UP001237448">
    <property type="component" value="Unassembled WGS sequence"/>
</dbReference>
<name>A0ABU0F8Y8_9HYPH</name>
<evidence type="ECO:0000313" key="1">
    <source>
        <dbReference type="EMBL" id="MDQ0391075.1"/>
    </source>
</evidence>
<gene>
    <name evidence="1" type="ORF">J3R73_000867</name>
</gene>
<proteinExistence type="predicted"/>
<comment type="caution">
    <text evidence="1">The sequence shown here is derived from an EMBL/GenBank/DDBJ whole genome shotgun (WGS) entry which is preliminary data.</text>
</comment>